<dbReference type="AlphaFoldDB" id="A0A6N7XJD1"/>
<dbReference type="Pfam" id="PF17746">
    <property type="entry name" value="SfsA_N"/>
    <property type="match status" value="1"/>
</dbReference>
<dbReference type="Gene3D" id="2.40.50.580">
    <property type="match status" value="1"/>
</dbReference>
<dbReference type="PANTHER" id="PTHR30545:SF2">
    <property type="entry name" value="SUGAR FERMENTATION STIMULATION PROTEIN A"/>
    <property type="match status" value="1"/>
</dbReference>
<dbReference type="GO" id="GO:0003677">
    <property type="term" value="F:DNA binding"/>
    <property type="evidence" value="ECO:0007669"/>
    <property type="project" value="InterPro"/>
</dbReference>
<dbReference type="RefSeq" id="WP_154439293.1">
    <property type="nucleotide sequence ID" value="NZ_JAHLPJ010000001.1"/>
</dbReference>
<dbReference type="InterPro" id="IPR041465">
    <property type="entry name" value="SfsA_N"/>
</dbReference>
<dbReference type="HAMAP" id="MF_00095">
    <property type="entry name" value="SfsA"/>
    <property type="match status" value="1"/>
</dbReference>
<proteinExistence type="inferred from homology"/>
<reference evidence="4 5" key="1">
    <citation type="submission" date="2019-09" db="EMBL/GenBank/DDBJ databases">
        <title>In-depth cultivation of the pig gut microbiome towards novel bacterial diversity and tailored functional studies.</title>
        <authorList>
            <person name="Wylensek D."/>
            <person name="Hitch T.C.A."/>
            <person name="Clavel T."/>
        </authorList>
    </citation>
    <scope>NUCLEOTIDE SEQUENCE [LARGE SCALE GENOMIC DNA]</scope>
    <source>
        <strain evidence="4 5">WCA3-693-APC-4?</strain>
    </source>
</reference>
<dbReference type="Pfam" id="PF03749">
    <property type="entry name" value="SfsA"/>
    <property type="match status" value="1"/>
</dbReference>
<dbReference type="InterPro" id="IPR005224">
    <property type="entry name" value="SfsA"/>
</dbReference>
<dbReference type="Gene3D" id="3.40.1350.60">
    <property type="match status" value="1"/>
</dbReference>
<evidence type="ECO:0000259" key="2">
    <source>
        <dbReference type="Pfam" id="PF03749"/>
    </source>
</evidence>
<feature type="domain" description="SfsA N-terminal OB" evidence="3">
    <location>
        <begin position="12"/>
        <end position="77"/>
    </location>
</feature>
<evidence type="ECO:0000313" key="5">
    <source>
        <dbReference type="Proteomes" id="UP000469523"/>
    </source>
</evidence>
<dbReference type="EMBL" id="VUNQ01000008">
    <property type="protein sequence ID" value="MSU00872.1"/>
    <property type="molecule type" value="Genomic_DNA"/>
</dbReference>
<evidence type="ECO:0000259" key="3">
    <source>
        <dbReference type="Pfam" id="PF17746"/>
    </source>
</evidence>
<comment type="caution">
    <text evidence="4">The sequence shown here is derived from an EMBL/GenBank/DDBJ whole genome shotgun (WGS) entry which is preliminary data.</text>
</comment>
<dbReference type="Proteomes" id="UP000469523">
    <property type="component" value="Unassembled WGS sequence"/>
</dbReference>
<comment type="similarity">
    <text evidence="1">Belongs to the SfsA family.</text>
</comment>
<dbReference type="PANTHER" id="PTHR30545">
    <property type="entry name" value="SUGAR FERMENTATION STIMULATION PROTEIN A"/>
    <property type="match status" value="1"/>
</dbReference>
<evidence type="ECO:0000313" key="4">
    <source>
        <dbReference type="EMBL" id="MSU00872.1"/>
    </source>
</evidence>
<gene>
    <name evidence="1 4" type="primary">sfsA</name>
    <name evidence="4" type="ORF">FYJ83_05245</name>
</gene>
<dbReference type="NCBIfam" id="TIGR00230">
    <property type="entry name" value="sfsA"/>
    <property type="match status" value="1"/>
</dbReference>
<evidence type="ECO:0000256" key="1">
    <source>
        <dbReference type="HAMAP-Rule" id="MF_00095"/>
    </source>
</evidence>
<protein>
    <recommendedName>
        <fullName evidence="1">Sugar fermentation stimulation protein homolog</fullName>
    </recommendedName>
</protein>
<keyword evidence="5" id="KW-1185">Reference proteome</keyword>
<dbReference type="InterPro" id="IPR040452">
    <property type="entry name" value="SfsA_C"/>
</dbReference>
<feature type="domain" description="Sugar fermentation stimulation protein C-terminal" evidence="2">
    <location>
        <begin position="81"/>
        <end position="216"/>
    </location>
</feature>
<sequence>MKYKKILKGIFLERPNRFVAKVLIDGKEETVHVKNTGRCRELLLPRAKVILEDCSDNPNRKTKYSLISVWKGDMLVNMDSQVPNAVVYQALKENKIPEITDLSKVRREVSFGNSRFDIYFESENQKGFIEVKGVTLEHQGISMFPDAPTERGTKHILEMILATKEGYRGIIFFLVQMKGPDLFRPHWEMDSKFSEALKLAKENGVEVLIYDSIVKDNSIEIGKPIELDLITRP</sequence>
<organism evidence="4 5">
    <name type="scientific">Tissierella pigra</name>
    <dbReference type="NCBI Taxonomy" id="2607614"/>
    <lineage>
        <taxon>Bacteria</taxon>
        <taxon>Bacillati</taxon>
        <taxon>Bacillota</taxon>
        <taxon>Tissierellia</taxon>
        <taxon>Tissierellales</taxon>
        <taxon>Tissierellaceae</taxon>
        <taxon>Tissierella</taxon>
    </lineage>
</organism>
<dbReference type="CDD" id="cd22359">
    <property type="entry name" value="SfsA-like_bacterial"/>
    <property type="match status" value="1"/>
</dbReference>
<accession>A0A6N7XJD1</accession>
<name>A0A6N7XJD1_9FIRM</name>